<sequence>MTLIELLITRQNYPVEKLRLVLEQFNNILIAQVDNLHTQGTQVLFWQRHLEGLFVKLSFKISSVIKLLDRTPISYGDKSVQVFDISSIYILTRAIIENYLIIYYLHFDNVDDIRKEFRFIIYTIDGLRRRQQDLKPFDEDSRKILSNENADLETLRQKLEHNIFFKSLNSKAQKNYLNGCAKEGTLTDLLQTIDIKEETYKDIWHLQSSYAHSEFISLHQLRAYYKDLSQLDKSAYLMGELIAAIISISINHLNMNFKAARKINDRINSETLKLLGYFYEQGKKN</sequence>
<keyword evidence="2" id="KW-1185">Reference proteome</keyword>
<evidence type="ECO:0000313" key="2">
    <source>
        <dbReference type="Proteomes" id="UP001596161"/>
    </source>
</evidence>
<reference evidence="2" key="1">
    <citation type="journal article" date="2019" name="Int. J. Syst. Evol. Microbiol.">
        <title>The Global Catalogue of Microorganisms (GCM) 10K type strain sequencing project: providing services to taxonomists for standard genome sequencing and annotation.</title>
        <authorList>
            <consortium name="The Broad Institute Genomics Platform"/>
            <consortium name="The Broad Institute Genome Sequencing Center for Infectious Disease"/>
            <person name="Wu L."/>
            <person name="Ma J."/>
        </authorList>
    </citation>
    <scope>NUCLEOTIDE SEQUENCE [LARGE SCALE GENOMIC DNA]</scope>
    <source>
        <strain evidence="2">KACC 12602</strain>
    </source>
</reference>
<proteinExistence type="predicted"/>
<protein>
    <submittedName>
        <fullName evidence="1">Uncharacterized protein</fullName>
    </submittedName>
</protein>
<name>A0ABW0E9H0_9BACT</name>
<evidence type="ECO:0000313" key="1">
    <source>
        <dbReference type="EMBL" id="MFC5269911.1"/>
    </source>
</evidence>
<organism evidence="1 2">
    <name type="scientific">Adhaeribacter terreus</name>
    <dbReference type="NCBI Taxonomy" id="529703"/>
    <lineage>
        <taxon>Bacteria</taxon>
        <taxon>Pseudomonadati</taxon>
        <taxon>Bacteroidota</taxon>
        <taxon>Cytophagia</taxon>
        <taxon>Cytophagales</taxon>
        <taxon>Hymenobacteraceae</taxon>
        <taxon>Adhaeribacter</taxon>
    </lineage>
</organism>
<dbReference type="Proteomes" id="UP001596161">
    <property type="component" value="Unassembled WGS sequence"/>
</dbReference>
<dbReference type="EMBL" id="JBHSKT010000002">
    <property type="protein sequence ID" value="MFC5269911.1"/>
    <property type="molecule type" value="Genomic_DNA"/>
</dbReference>
<comment type="caution">
    <text evidence="1">The sequence shown here is derived from an EMBL/GenBank/DDBJ whole genome shotgun (WGS) entry which is preliminary data.</text>
</comment>
<gene>
    <name evidence="1" type="ORF">ACFPIB_04765</name>
</gene>
<dbReference type="RefSeq" id="WP_378016291.1">
    <property type="nucleotide sequence ID" value="NZ_JBHSKT010000002.1"/>
</dbReference>
<accession>A0ABW0E9H0</accession>